<accession>A0A0C9UHV6</accession>
<name>A0A0C9UHV6_SPHS4</name>
<dbReference type="AlphaFoldDB" id="A0A0C9UHV6"/>
<evidence type="ECO:0000256" key="1">
    <source>
        <dbReference type="SAM" id="MobiDB-lite"/>
    </source>
</evidence>
<keyword evidence="3" id="KW-1185">Reference proteome</keyword>
<reference evidence="2 3" key="1">
    <citation type="submission" date="2014-06" db="EMBL/GenBank/DDBJ databases">
        <title>Evolutionary Origins and Diversification of the Mycorrhizal Mutualists.</title>
        <authorList>
            <consortium name="DOE Joint Genome Institute"/>
            <consortium name="Mycorrhizal Genomics Consortium"/>
            <person name="Kohler A."/>
            <person name="Kuo A."/>
            <person name="Nagy L.G."/>
            <person name="Floudas D."/>
            <person name="Copeland A."/>
            <person name="Barry K.W."/>
            <person name="Cichocki N."/>
            <person name="Veneault-Fourrey C."/>
            <person name="LaButti K."/>
            <person name="Lindquist E.A."/>
            <person name="Lipzen A."/>
            <person name="Lundell T."/>
            <person name="Morin E."/>
            <person name="Murat C."/>
            <person name="Riley R."/>
            <person name="Ohm R."/>
            <person name="Sun H."/>
            <person name="Tunlid A."/>
            <person name="Henrissat B."/>
            <person name="Grigoriev I.V."/>
            <person name="Hibbett D.S."/>
            <person name="Martin F."/>
        </authorList>
    </citation>
    <scope>NUCLEOTIDE SEQUENCE [LARGE SCALE GENOMIC DNA]</scope>
    <source>
        <strain evidence="2 3">SS14</strain>
    </source>
</reference>
<dbReference type="InterPro" id="IPR041078">
    <property type="entry name" value="Plavaka"/>
</dbReference>
<organism evidence="2 3">
    <name type="scientific">Sphaerobolus stellatus (strain SS14)</name>
    <dbReference type="NCBI Taxonomy" id="990650"/>
    <lineage>
        <taxon>Eukaryota</taxon>
        <taxon>Fungi</taxon>
        <taxon>Dikarya</taxon>
        <taxon>Basidiomycota</taxon>
        <taxon>Agaricomycotina</taxon>
        <taxon>Agaricomycetes</taxon>
        <taxon>Phallomycetidae</taxon>
        <taxon>Geastrales</taxon>
        <taxon>Sphaerobolaceae</taxon>
        <taxon>Sphaerobolus</taxon>
    </lineage>
</organism>
<dbReference type="Pfam" id="PF18759">
    <property type="entry name" value="Plavaka"/>
    <property type="match status" value="1"/>
</dbReference>
<dbReference type="HOGENOM" id="CLU_002498_2_1_1"/>
<gene>
    <name evidence="2" type="ORF">M422DRAFT_263553</name>
</gene>
<dbReference type="EMBL" id="KN837200">
    <property type="protein sequence ID" value="KIJ34409.1"/>
    <property type="molecule type" value="Genomic_DNA"/>
</dbReference>
<proteinExistence type="predicted"/>
<sequence>MAASDDTHLAQFGTASLWPVYAFPGNVDTNFHLSPHSNSDRHWAYIPSLPAEVRDFVHQLTGEACSSTLFTHCKRELVQSIWRLLLDEDFWKAYKQGIVVKCADGITRRVYIRLFTYSADYPEKMLMLSLHDQGNCVCPRCLLPKELIHEMGMKRDLQRRQKLKQHDDHAMDHEISSARSKLYGQRGLKITSEAVDGILKPTSHVPTIKAFSEIIPLQYFNKYQMFVVNLLHEFELGVWKVILVDLIRIMTKVGQEATLERLELATSGLGTIIRKFAVVTCPQFDTEELGREFEAHKRRLKNQDPKNGPLRTATTMSKKKKSFNLQTPKFHFLGD</sequence>
<protein>
    <submittedName>
        <fullName evidence="2">Uncharacterized protein</fullName>
    </submittedName>
</protein>
<evidence type="ECO:0000313" key="2">
    <source>
        <dbReference type="EMBL" id="KIJ34409.1"/>
    </source>
</evidence>
<feature type="region of interest" description="Disordered" evidence="1">
    <location>
        <begin position="300"/>
        <end position="320"/>
    </location>
</feature>
<dbReference type="OrthoDB" id="3208495at2759"/>
<dbReference type="Proteomes" id="UP000054279">
    <property type="component" value="Unassembled WGS sequence"/>
</dbReference>
<evidence type="ECO:0000313" key="3">
    <source>
        <dbReference type="Proteomes" id="UP000054279"/>
    </source>
</evidence>